<feature type="region of interest" description="Disordered" evidence="1">
    <location>
        <begin position="244"/>
        <end position="276"/>
    </location>
</feature>
<comment type="caution">
    <text evidence="2">The sequence shown here is derived from an EMBL/GenBank/DDBJ whole genome shotgun (WGS) entry which is preliminary data.</text>
</comment>
<dbReference type="AlphaFoldDB" id="A0AAW0S0R9"/>
<keyword evidence="3" id="KW-1185">Reference proteome</keyword>
<feature type="compositionally biased region" description="Low complexity" evidence="1">
    <location>
        <begin position="251"/>
        <end position="266"/>
    </location>
</feature>
<reference evidence="2 3" key="1">
    <citation type="submission" date="2020-02" db="EMBL/GenBank/DDBJ databases">
        <title>Comparative genomics of the hypocrealean fungal genus Beauvera.</title>
        <authorList>
            <person name="Showalter D.N."/>
            <person name="Bushley K.E."/>
            <person name="Rehner S.A."/>
        </authorList>
    </citation>
    <scope>NUCLEOTIDE SEQUENCE [LARGE SCALE GENOMIC DNA]</scope>
    <source>
        <strain evidence="2 3">ARSEF4384</strain>
    </source>
</reference>
<evidence type="ECO:0000256" key="1">
    <source>
        <dbReference type="SAM" id="MobiDB-lite"/>
    </source>
</evidence>
<evidence type="ECO:0000313" key="3">
    <source>
        <dbReference type="Proteomes" id="UP001397290"/>
    </source>
</evidence>
<proteinExistence type="predicted"/>
<organism evidence="2 3">
    <name type="scientific">Beauveria asiatica</name>
    <dbReference type="NCBI Taxonomy" id="1069075"/>
    <lineage>
        <taxon>Eukaryota</taxon>
        <taxon>Fungi</taxon>
        <taxon>Dikarya</taxon>
        <taxon>Ascomycota</taxon>
        <taxon>Pezizomycotina</taxon>
        <taxon>Sordariomycetes</taxon>
        <taxon>Hypocreomycetidae</taxon>
        <taxon>Hypocreales</taxon>
        <taxon>Cordycipitaceae</taxon>
        <taxon>Beauveria</taxon>
    </lineage>
</organism>
<sequence>MAPKWPKVNNGPQHINEHATYLKEACHQLQTVDRGRQNQVPWHIVQPYLESTIALVGKVLRQPALREILQQVKDAAQCTQNIQNDVTIIKNSTKQQVETSISNNAATKSVKVVAAHQLKSGDIQIFTSTTAEATQLKQNKEWISGLGARAELIVPTYGVIVHGIPTSSINIKDQKATIDQMLADNHTVIAGAKISYIGWLTKEGNLKRASSIVVEFTDPAMANAVIYAGMAWDEVRSIYWHVPPKSNATESGTRSTGSDGSRSSDTIASPVVRTQTSEVNVTNVDAEADHDHAETQLSQQIQLLAGTPGVLELITFQILVTPPPAETD</sequence>
<accession>A0AAW0S0R9</accession>
<dbReference type="EMBL" id="JAAHCF010000130">
    <property type="protein sequence ID" value="KAK8147724.1"/>
    <property type="molecule type" value="Genomic_DNA"/>
</dbReference>
<protein>
    <submittedName>
        <fullName evidence="2">Uncharacterized protein</fullName>
    </submittedName>
</protein>
<dbReference type="Proteomes" id="UP001397290">
    <property type="component" value="Unassembled WGS sequence"/>
</dbReference>
<evidence type="ECO:0000313" key="2">
    <source>
        <dbReference type="EMBL" id="KAK8147724.1"/>
    </source>
</evidence>
<gene>
    <name evidence="2" type="ORF">G3M48_001147</name>
</gene>
<name>A0AAW0S0R9_9HYPO</name>